<evidence type="ECO:0000313" key="1">
    <source>
        <dbReference type="EMBL" id="OQO71303.1"/>
    </source>
</evidence>
<protein>
    <submittedName>
        <fullName evidence="1">Uncharacterized protein</fullName>
    </submittedName>
</protein>
<proteinExistence type="predicted"/>
<dbReference type="STRING" id="112904.BH747_00270"/>
<name>A0A1V8YFC1_9ENTE</name>
<accession>A0A1V8YFC1</accession>
<dbReference type="Proteomes" id="UP000192477">
    <property type="component" value="Unassembled WGS sequence"/>
</dbReference>
<organism evidence="1 2">
    <name type="scientific">Enterococcus villorum</name>
    <dbReference type="NCBI Taxonomy" id="112904"/>
    <lineage>
        <taxon>Bacteria</taxon>
        <taxon>Bacillati</taxon>
        <taxon>Bacillota</taxon>
        <taxon>Bacilli</taxon>
        <taxon>Lactobacillales</taxon>
        <taxon>Enterococcaceae</taxon>
        <taxon>Enterococcus</taxon>
    </lineage>
</organism>
<reference evidence="1 2" key="1">
    <citation type="journal article" date="2017" name="BMC Microbiol.">
        <title>Comparative genomics of Enterococcus spp. isolated from bovine feces.</title>
        <authorList>
            <person name="Beukers A.G."/>
            <person name="Zaheer R."/>
            <person name="Goji N."/>
            <person name="Amoako K.K."/>
            <person name="Chaves A.V."/>
            <person name="Ward M.P."/>
            <person name="McAllister T.A."/>
        </authorList>
    </citation>
    <scope>NUCLEOTIDE SEQUENCE [LARGE SCALE GENOMIC DNA]</scope>
    <source>
        <strain evidence="1 2">F1129D 143</strain>
    </source>
</reference>
<gene>
    <name evidence="1" type="ORF">BH747_00270</name>
</gene>
<sequence length="113" mass="13252">MRAIQKALELTQTFLTMYEEVSTNYRLDTPTFRIVIGKSYALFYRIVQKKKEIHVGRIFQSKQMKISFNVGVLGALASFSDNFCKVVSVIYEMVKPFFSLYYYIDETSLKDFL</sequence>
<comment type="caution">
    <text evidence="1">The sequence shown here is derived from an EMBL/GenBank/DDBJ whole genome shotgun (WGS) entry which is preliminary data.</text>
</comment>
<dbReference type="AlphaFoldDB" id="A0A1V8YFC1"/>
<evidence type="ECO:0000313" key="2">
    <source>
        <dbReference type="Proteomes" id="UP000192477"/>
    </source>
</evidence>
<dbReference type="EMBL" id="MJEA01000001">
    <property type="protein sequence ID" value="OQO71303.1"/>
    <property type="molecule type" value="Genomic_DNA"/>
</dbReference>